<evidence type="ECO:0000256" key="6">
    <source>
        <dbReference type="ARBA" id="ARBA00023228"/>
    </source>
</evidence>
<name>A0A3P8S9Z1_AMPPE</name>
<feature type="domain" description="TLDc" evidence="11">
    <location>
        <begin position="237"/>
        <end position="405"/>
    </location>
</feature>
<comment type="subcellular location">
    <subcellularLocation>
        <location evidence="3">Cytoplasm</location>
    </subcellularLocation>
    <subcellularLocation>
        <location evidence="2">Lysosome</location>
    </subcellularLocation>
    <subcellularLocation>
        <location evidence="1">Membrane</location>
    </subcellularLocation>
</comment>
<dbReference type="InterPro" id="IPR006571">
    <property type="entry name" value="TLDc_dom"/>
</dbReference>
<reference evidence="12 13" key="1">
    <citation type="submission" date="2018-03" db="EMBL/GenBank/DDBJ databases">
        <title>Finding Nemo's genes: A chromosome-scale reference assembly of the genome of the orange clownfish Amphiprion percula.</title>
        <authorList>
            <person name="Lehmann R."/>
        </authorList>
    </citation>
    <scope>NUCLEOTIDE SEQUENCE</scope>
</reference>
<reference evidence="12" key="2">
    <citation type="submission" date="2025-08" db="UniProtKB">
        <authorList>
            <consortium name="Ensembl"/>
        </authorList>
    </citation>
    <scope>IDENTIFICATION</scope>
</reference>
<sequence>MGNTESVVVQKRLARFRPEERPVVEGVFDRLLGGAGGPAGKTVTLEMLQSSVGSVAPDSMVRRIYRCLSSIDAGLAAPTAKSHQSGVCREQLVVFLADTLRGTAEERAPLVMSMSSQQASGAAATCQEVVEFLQDLVSAVVQILVHRGRLQGWKPDRMSDVSVGVKLLAEQMCSELKPSDQGSCDVSCLEDWIFRVQQVSVYLEMLVAEGLDMTLSGRPTPTLLPPCRETPWKDLRSLLDLPTLMFVAPQLPDSYSAPWRLVFSTRLHGESFTRMVGGLTKRGPTLLLIKDTKGHVFGGFASHGWEVKPQFQGDSRCFLFTVFPQLRVFTATGYNQHFMYLNQNQQTMPNGLGMGGQHGYFGLWLDCDFGRGHSRARPKCTTYGSPQLSGDEDFTIDSMEVWAVGKPPEPEEGDDGEGGKRSILDMDPEVQAMMEMAGKTLHSQGLREPEEDQEQ</sequence>
<evidence type="ECO:0000256" key="3">
    <source>
        <dbReference type="ARBA" id="ARBA00004496"/>
    </source>
</evidence>
<dbReference type="GO" id="GO:0016020">
    <property type="term" value="C:membrane"/>
    <property type="evidence" value="ECO:0007669"/>
    <property type="project" value="UniProtKB-SubCell"/>
</dbReference>
<evidence type="ECO:0000313" key="13">
    <source>
        <dbReference type="Proteomes" id="UP000265080"/>
    </source>
</evidence>
<dbReference type="PANTHER" id="PTHR23354">
    <property type="entry name" value="NUCLEOLAR PROTEIN 7/ESTROGEN RECEPTOR COACTIVATOR-RELATED"/>
    <property type="match status" value="1"/>
</dbReference>
<dbReference type="GO" id="GO:0005634">
    <property type="term" value="C:nucleus"/>
    <property type="evidence" value="ECO:0007669"/>
    <property type="project" value="TreeGrafter"/>
</dbReference>
<keyword evidence="6" id="KW-0458">Lysosome</keyword>
<dbReference type="GeneTree" id="ENSGT00940000158087"/>
<evidence type="ECO:0000256" key="1">
    <source>
        <dbReference type="ARBA" id="ARBA00004370"/>
    </source>
</evidence>
<proteinExistence type="predicted"/>
<dbReference type="AlphaFoldDB" id="A0A3P8S9Z1"/>
<reference evidence="12" key="3">
    <citation type="submission" date="2025-09" db="UniProtKB">
        <authorList>
            <consortium name="Ensembl"/>
        </authorList>
    </citation>
    <scope>IDENTIFICATION</scope>
</reference>
<protein>
    <recommendedName>
        <fullName evidence="7">MTOR-associated protein MEAK7</fullName>
    </recommendedName>
    <alternativeName>
        <fullName evidence="9">TBC/LysM-associated domain-containing protein 1</fullName>
    </alternativeName>
    <alternativeName>
        <fullName evidence="8">TLD domain-containing protein 1</fullName>
    </alternativeName>
</protein>
<dbReference type="SMART" id="SM00584">
    <property type="entry name" value="TLDc"/>
    <property type="match status" value="1"/>
</dbReference>
<accession>A0A3P8S9Z1</accession>
<evidence type="ECO:0000256" key="7">
    <source>
        <dbReference type="ARBA" id="ARBA00039594"/>
    </source>
</evidence>
<keyword evidence="4" id="KW-0963">Cytoplasm</keyword>
<evidence type="ECO:0000256" key="2">
    <source>
        <dbReference type="ARBA" id="ARBA00004371"/>
    </source>
</evidence>
<dbReference type="GO" id="GO:0031929">
    <property type="term" value="P:TOR signaling"/>
    <property type="evidence" value="ECO:0007669"/>
    <property type="project" value="TreeGrafter"/>
</dbReference>
<dbReference type="PANTHER" id="PTHR23354:SF131">
    <property type="entry name" value="MTOR-ASSOCIATED PROTEIN MEAK7"/>
    <property type="match status" value="1"/>
</dbReference>
<evidence type="ECO:0000259" key="11">
    <source>
        <dbReference type="PROSITE" id="PS51886"/>
    </source>
</evidence>
<evidence type="ECO:0000256" key="8">
    <source>
        <dbReference type="ARBA" id="ARBA00041780"/>
    </source>
</evidence>
<evidence type="ECO:0000256" key="9">
    <source>
        <dbReference type="ARBA" id="ARBA00042134"/>
    </source>
</evidence>
<evidence type="ECO:0000313" key="12">
    <source>
        <dbReference type="Ensembl" id="ENSAPEP00000008439.1"/>
    </source>
</evidence>
<feature type="region of interest" description="Disordered" evidence="10">
    <location>
        <begin position="404"/>
        <end position="455"/>
    </location>
</feature>
<evidence type="ECO:0000256" key="10">
    <source>
        <dbReference type="SAM" id="MobiDB-lite"/>
    </source>
</evidence>
<dbReference type="OMA" id="CGRITHR"/>
<keyword evidence="13" id="KW-1185">Reference proteome</keyword>
<dbReference type="Ensembl" id="ENSAPET00000008681.1">
    <property type="protein sequence ID" value="ENSAPEP00000008439.1"/>
    <property type="gene ID" value="ENSAPEG00000006095.1"/>
</dbReference>
<dbReference type="STRING" id="161767.ENSAPEP00000008439"/>
<evidence type="ECO:0000256" key="5">
    <source>
        <dbReference type="ARBA" id="ARBA00023136"/>
    </source>
</evidence>
<dbReference type="Proteomes" id="UP000265080">
    <property type="component" value="Chromosome 4"/>
</dbReference>
<evidence type="ECO:0000256" key="4">
    <source>
        <dbReference type="ARBA" id="ARBA00022490"/>
    </source>
</evidence>
<dbReference type="Pfam" id="PF07534">
    <property type="entry name" value="TLD"/>
    <property type="match status" value="1"/>
</dbReference>
<dbReference type="GO" id="GO:0006979">
    <property type="term" value="P:response to oxidative stress"/>
    <property type="evidence" value="ECO:0007669"/>
    <property type="project" value="TreeGrafter"/>
</dbReference>
<organism evidence="12 13">
    <name type="scientific">Amphiprion percula</name>
    <name type="common">Orange clownfish</name>
    <name type="synonym">Lutjanus percula</name>
    <dbReference type="NCBI Taxonomy" id="161767"/>
    <lineage>
        <taxon>Eukaryota</taxon>
        <taxon>Metazoa</taxon>
        <taxon>Chordata</taxon>
        <taxon>Craniata</taxon>
        <taxon>Vertebrata</taxon>
        <taxon>Euteleostomi</taxon>
        <taxon>Actinopterygii</taxon>
        <taxon>Neopterygii</taxon>
        <taxon>Teleostei</taxon>
        <taxon>Neoteleostei</taxon>
        <taxon>Acanthomorphata</taxon>
        <taxon>Ovalentaria</taxon>
        <taxon>Pomacentridae</taxon>
        <taxon>Amphiprion</taxon>
    </lineage>
</organism>
<dbReference type="GO" id="GO:0005764">
    <property type="term" value="C:lysosome"/>
    <property type="evidence" value="ECO:0007669"/>
    <property type="project" value="UniProtKB-SubCell"/>
</dbReference>
<keyword evidence="5" id="KW-0472">Membrane</keyword>
<dbReference type="PROSITE" id="PS51886">
    <property type="entry name" value="TLDC"/>
    <property type="match status" value="1"/>
</dbReference>